<dbReference type="EMBL" id="SLXA01000023">
    <property type="protein sequence ID" value="TCO81595.1"/>
    <property type="molecule type" value="Genomic_DNA"/>
</dbReference>
<evidence type="ECO:0000256" key="3">
    <source>
        <dbReference type="ARBA" id="ARBA00022692"/>
    </source>
</evidence>
<accession>A0A4V2SD20</accession>
<keyword evidence="8" id="KW-1185">Reference proteome</keyword>
<gene>
    <name evidence="7" type="ORF">EV212_1233</name>
</gene>
<evidence type="ECO:0000256" key="1">
    <source>
        <dbReference type="ARBA" id="ARBA00004651"/>
    </source>
</evidence>
<sequence>MLKEVKKFSYALFSNGMAFVASAVITLIAPRFMSVESYGYFQLYIFYLTYIGLTCLGWIDGIVLRYGGEYYDNLNKKCFSRQFQLFFLSQIIIGLGFSLLAYLFIQDVNKEIVCILFGIAIFLSIPCQFFRYLLQAVNRIEDYSKNLLLEKLVYASLVIIALILGIDNYAILICCDLIGKLLSLLVIVYKCRDIIFHTMEPLNNGIREAKENIIAGSKLLIANNAGYFINGIVRYAIEAHWDLIAFVKVSLTLNISNLLLTFVRVIGIVVFPVLKRMDNEKLPEMYTTIRSLLMPALFGILCFYYPFRTILGAWLPKYEDSLIYMALLFPICVYESKMSLLIETYMKALRKEKWMLYINCLTMFLSGFMTYLTVYVFDNLNYAVLTLVFLLAFRCIVSELLIQKPLGLKFKKDIVTEALLTIFFMLFNWFIGGWPGFILYLAAYSVYLIYNYKEMYSVYKNIKNWYRRADSPK</sequence>
<dbReference type="Proteomes" id="UP000295711">
    <property type="component" value="Unassembled WGS sequence"/>
</dbReference>
<feature type="transmembrane region" description="Helical" evidence="6">
    <location>
        <begin position="170"/>
        <end position="189"/>
    </location>
</feature>
<keyword evidence="3 6" id="KW-0812">Transmembrane</keyword>
<feature type="transmembrane region" description="Helical" evidence="6">
    <location>
        <begin position="44"/>
        <end position="64"/>
    </location>
</feature>
<evidence type="ECO:0000256" key="4">
    <source>
        <dbReference type="ARBA" id="ARBA00022989"/>
    </source>
</evidence>
<dbReference type="PANTHER" id="PTHR30250:SF11">
    <property type="entry name" value="O-ANTIGEN TRANSPORTER-RELATED"/>
    <property type="match status" value="1"/>
</dbReference>
<feature type="transmembrane region" description="Helical" evidence="6">
    <location>
        <begin position="321"/>
        <end position="342"/>
    </location>
</feature>
<dbReference type="RefSeq" id="WP_132094418.1">
    <property type="nucleotide sequence ID" value="NZ_JANKAQ010000023.1"/>
</dbReference>
<protein>
    <submittedName>
        <fullName evidence="7">O-antigen/teichoic acid export membrane protein</fullName>
    </submittedName>
</protein>
<feature type="transmembrane region" description="Helical" evidence="6">
    <location>
        <begin position="112"/>
        <end position="134"/>
    </location>
</feature>
<dbReference type="GO" id="GO:0005886">
    <property type="term" value="C:plasma membrane"/>
    <property type="evidence" value="ECO:0007669"/>
    <property type="project" value="UniProtKB-SubCell"/>
</dbReference>
<feature type="transmembrane region" description="Helical" evidence="6">
    <location>
        <begin position="382"/>
        <end position="402"/>
    </location>
</feature>
<feature type="transmembrane region" description="Helical" evidence="6">
    <location>
        <begin position="243"/>
        <end position="271"/>
    </location>
</feature>
<proteinExistence type="predicted"/>
<dbReference type="PANTHER" id="PTHR30250">
    <property type="entry name" value="PST FAMILY PREDICTED COLANIC ACID TRANSPORTER"/>
    <property type="match status" value="1"/>
</dbReference>
<dbReference type="AlphaFoldDB" id="A0A4V2SD20"/>
<evidence type="ECO:0000313" key="8">
    <source>
        <dbReference type="Proteomes" id="UP000295711"/>
    </source>
</evidence>
<feature type="transmembrane region" description="Helical" evidence="6">
    <location>
        <begin position="292"/>
        <end position="315"/>
    </location>
</feature>
<keyword evidence="5 6" id="KW-0472">Membrane</keyword>
<keyword evidence="2" id="KW-1003">Cell membrane</keyword>
<feature type="transmembrane region" description="Helical" evidence="6">
    <location>
        <begin position="219"/>
        <end position="237"/>
    </location>
</feature>
<feature type="transmembrane region" description="Helical" evidence="6">
    <location>
        <begin position="85"/>
        <end position="106"/>
    </location>
</feature>
<comment type="subcellular location">
    <subcellularLocation>
        <location evidence="1">Cell membrane</location>
        <topology evidence="1">Multi-pass membrane protein</topology>
    </subcellularLocation>
</comment>
<evidence type="ECO:0000256" key="6">
    <source>
        <dbReference type="SAM" id="Phobius"/>
    </source>
</evidence>
<evidence type="ECO:0000256" key="2">
    <source>
        <dbReference type="ARBA" id="ARBA00022475"/>
    </source>
</evidence>
<dbReference type="InterPro" id="IPR050833">
    <property type="entry name" value="Poly_Biosynth_Transport"/>
</dbReference>
<evidence type="ECO:0000256" key="5">
    <source>
        <dbReference type="ARBA" id="ARBA00023136"/>
    </source>
</evidence>
<keyword evidence="4 6" id="KW-1133">Transmembrane helix</keyword>
<name>A0A4V2SD20_9FIRM</name>
<dbReference type="OrthoDB" id="385011at2"/>
<organism evidence="7 8">
    <name type="scientific">Frisingicoccus caecimuris</name>
    <dbReference type="NCBI Taxonomy" id="1796636"/>
    <lineage>
        <taxon>Bacteria</taxon>
        <taxon>Bacillati</taxon>
        <taxon>Bacillota</taxon>
        <taxon>Clostridia</taxon>
        <taxon>Lachnospirales</taxon>
        <taxon>Lachnospiraceae</taxon>
        <taxon>Frisingicoccus</taxon>
    </lineage>
</organism>
<feature type="transmembrane region" description="Helical" evidence="6">
    <location>
        <begin position="354"/>
        <end position="376"/>
    </location>
</feature>
<reference evidence="7 8" key="1">
    <citation type="submission" date="2019-03" db="EMBL/GenBank/DDBJ databases">
        <title>Genomic Encyclopedia of Type Strains, Phase IV (KMG-IV): sequencing the most valuable type-strain genomes for metagenomic binning, comparative biology and taxonomic classification.</title>
        <authorList>
            <person name="Goeker M."/>
        </authorList>
    </citation>
    <scope>NUCLEOTIDE SEQUENCE [LARGE SCALE GENOMIC DNA]</scope>
    <source>
        <strain evidence="7 8">DSM 28559</strain>
    </source>
</reference>
<evidence type="ECO:0000313" key="7">
    <source>
        <dbReference type="EMBL" id="TCO81595.1"/>
    </source>
</evidence>
<comment type="caution">
    <text evidence="7">The sequence shown here is derived from an EMBL/GenBank/DDBJ whole genome shotgun (WGS) entry which is preliminary data.</text>
</comment>
<feature type="transmembrane region" description="Helical" evidence="6">
    <location>
        <begin position="12"/>
        <end position="32"/>
    </location>
</feature>
<feature type="transmembrane region" description="Helical" evidence="6">
    <location>
        <begin position="146"/>
        <end position="164"/>
    </location>
</feature>